<feature type="compositionally biased region" description="Low complexity" evidence="1">
    <location>
        <begin position="11"/>
        <end position="22"/>
    </location>
</feature>
<feature type="compositionally biased region" description="Gly residues" evidence="1">
    <location>
        <begin position="104"/>
        <end position="117"/>
    </location>
</feature>
<proteinExistence type="predicted"/>
<keyword evidence="3" id="KW-1185">Reference proteome</keyword>
<feature type="region of interest" description="Disordered" evidence="1">
    <location>
        <begin position="87"/>
        <end position="186"/>
    </location>
</feature>
<sequence length="186" mass="20177">MEESPRKASALFSEFPSPSRPSLRLRRRSDRSFAFSVVQTRHRSDPRGSGGLGFGAVGVRKGIDEVSLSLGKTRGNVGMICRVNGEHLGSPNSPQSGLVELGARYGGKASGGTGPPGGEELRDPHPRGVHRAPRLVCRRQHRRSRPSPTPIHVNVAHPCANPVAPPLTLKEMGFGTRREREREKRG</sequence>
<dbReference type="Proteomes" id="UP001187192">
    <property type="component" value="Unassembled WGS sequence"/>
</dbReference>
<comment type="caution">
    <text evidence="2">The sequence shown here is derived from an EMBL/GenBank/DDBJ whole genome shotgun (WGS) entry which is preliminary data.</text>
</comment>
<organism evidence="2 3">
    <name type="scientific">Ficus carica</name>
    <name type="common">Common fig</name>
    <dbReference type="NCBI Taxonomy" id="3494"/>
    <lineage>
        <taxon>Eukaryota</taxon>
        <taxon>Viridiplantae</taxon>
        <taxon>Streptophyta</taxon>
        <taxon>Embryophyta</taxon>
        <taxon>Tracheophyta</taxon>
        <taxon>Spermatophyta</taxon>
        <taxon>Magnoliopsida</taxon>
        <taxon>eudicotyledons</taxon>
        <taxon>Gunneridae</taxon>
        <taxon>Pentapetalae</taxon>
        <taxon>rosids</taxon>
        <taxon>fabids</taxon>
        <taxon>Rosales</taxon>
        <taxon>Moraceae</taxon>
        <taxon>Ficeae</taxon>
        <taxon>Ficus</taxon>
    </lineage>
</organism>
<reference evidence="2" key="1">
    <citation type="submission" date="2023-07" db="EMBL/GenBank/DDBJ databases">
        <title>draft genome sequence of fig (Ficus carica).</title>
        <authorList>
            <person name="Takahashi T."/>
            <person name="Nishimura K."/>
        </authorList>
    </citation>
    <scope>NUCLEOTIDE SEQUENCE</scope>
</reference>
<gene>
    <name evidence="2" type="ORF">TIFTF001_009405</name>
</gene>
<evidence type="ECO:0000313" key="2">
    <source>
        <dbReference type="EMBL" id="GMN40177.1"/>
    </source>
</evidence>
<feature type="region of interest" description="Disordered" evidence="1">
    <location>
        <begin position="1"/>
        <end position="28"/>
    </location>
</feature>
<dbReference type="AlphaFoldDB" id="A0AA87ZUK8"/>
<evidence type="ECO:0000256" key="1">
    <source>
        <dbReference type="SAM" id="MobiDB-lite"/>
    </source>
</evidence>
<protein>
    <submittedName>
        <fullName evidence="2">Uncharacterized protein</fullName>
    </submittedName>
</protein>
<evidence type="ECO:0000313" key="3">
    <source>
        <dbReference type="Proteomes" id="UP001187192"/>
    </source>
</evidence>
<dbReference type="EMBL" id="BTGU01000010">
    <property type="protein sequence ID" value="GMN40177.1"/>
    <property type="molecule type" value="Genomic_DNA"/>
</dbReference>
<accession>A0AA87ZUK8</accession>
<feature type="compositionally biased region" description="Basic and acidic residues" evidence="1">
    <location>
        <begin position="176"/>
        <end position="186"/>
    </location>
</feature>
<feature type="compositionally biased region" description="Basic residues" evidence="1">
    <location>
        <begin position="127"/>
        <end position="145"/>
    </location>
</feature>
<name>A0AA87ZUK8_FICCA</name>